<dbReference type="GO" id="GO:0004527">
    <property type="term" value="F:exonuclease activity"/>
    <property type="evidence" value="ECO:0007669"/>
    <property type="project" value="UniProtKB-KW"/>
</dbReference>
<dbReference type="EMBL" id="LANA01000002">
    <property type="protein sequence ID" value="NMN68003.1"/>
    <property type="molecule type" value="Genomic_DNA"/>
</dbReference>
<comment type="similarity">
    <text evidence="1">Belongs to the RecJ family.</text>
</comment>
<dbReference type="Pfam" id="PF17768">
    <property type="entry name" value="RecJ_OB"/>
    <property type="match status" value="1"/>
</dbReference>
<dbReference type="Gene3D" id="3.90.1640.30">
    <property type="match status" value="1"/>
</dbReference>
<evidence type="ECO:0000256" key="2">
    <source>
        <dbReference type="ARBA" id="ARBA00019841"/>
    </source>
</evidence>
<dbReference type="InterPro" id="IPR004610">
    <property type="entry name" value="RecJ"/>
</dbReference>
<sequence length="564" mass="64510">MISISGKNWEQKKNNKNLIEKLKQDYSLSDILSRLVVSRKFDEEELNSIDNNLKLNNIFSKNEDFKKSVELVTNSIINKECICILGDYDVDGSAATSLFIRFFEYIKHPYFYYIPDREKDGYGASIKLFQKLILKKPKLIIMLDCGSTSNKAIEFLNENNIKSLIIDHHEINKPFPKANFIINPKKGNGYIEYDYLCAATLTYFFLDLLIKKIEVKFKVSDFLIYVLLATVCDVMPLRKLNRLIAIITLKNFDINKNIAINELFNLSQRKNKLNINDLGYLIGPILNAGGRLGKSNFASELLASDNLKIVNNKSNELIKLNNKRKKIEKLIMDEIDFKKIENEDKDIVIYYNPNINEGLIGIIAARLKDYFNKPAIVITNSNELLKGSARSVFNYNIGRVIKNSFDKNIIVNGGGHNAAAGFTLKKNNLKKFDDFIQKDFLNLGSFRDNTFLYDAEVSSLALNMDFYVDIKKIEPFGTGNPNPTFLLKDLKIIKSSILDNKHISLILKSKTGFSINSISFNSINNKVGEYLLNYKNSLNVLGQINENIWNNKKTLQLTIRDIII</sequence>
<dbReference type="Proteomes" id="UP001166004">
    <property type="component" value="Unassembled WGS sequence"/>
</dbReference>
<dbReference type="RefSeq" id="WP_169036502.1">
    <property type="nucleotide sequence ID" value="NZ_LANA01000002.1"/>
</dbReference>
<dbReference type="InterPro" id="IPR051673">
    <property type="entry name" value="SSDNA_exonuclease_RecJ"/>
</dbReference>
<dbReference type="SUPFAM" id="SSF64182">
    <property type="entry name" value="DHH phosphoesterases"/>
    <property type="match status" value="1"/>
</dbReference>
<name>A0ABX1T1M9_PELUQ</name>
<feature type="domain" description="DDH" evidence="6">
    <location>
        <begin position="82"/>
        <end position="214"/>
    </location>
</feature>
<keyword evidence="3" id="KW-0540">Nuclease</keyword>
<dbReference type="InterPro" id="IPR038763">
    <property type="entry name" value="DHH_sf"/>
</dbReference>
<dbReference type="NCBIfam" id="TIGR00644">
    <property type="entry name" value="recJ"/>
    <property type="match status" value="1"/>
</dbReference>
<gene>
    <name evidence="9" type="ORF">VP91_00011590</name>
</gene>
<evidence type="ECO:0000313" key="10">
    <source>
        <dbReference type="Proteomes" id="UP001166004"/>
    </source>
</evidence>
<dbReference type="InterPro" id="IPR041122">
    <property type="entry name" value="RecJ_OB"/>
</dbReference>
<reference evidence="9 10" key="1">
    <citation type="submission" date="2019-07" db="EMBL/GenBank/DDBJ databases">
        <title>SAR11 Genome Evolution.</title>
        <authorList>
            <person name="Giovannoni S."/>
        </authorList>
    </citation>
    <scope>NUCLEOTIDE SEQUENCE [LARGE SCALE GENOMIC DNA]</scope>
    <source>
        <strain evidence="9 10">HTCC9565</strain>
    </source>
</reference>
<evidence type="ECO:0000259" key="6">
    <source>
        <dbReference type="Pfam" id="PF01368"/>
    </source>
</evidence>
<keyword evidence="10" id="KW-1185">Reference proteome</keyword>
<evidence type="ECO:0000313" key="9">
    <source>
        <dbReference type="EMBL" id="NMN68003.1"/>
    </source>
</evidence>
<dbReference type="PANTHER" id="PTHR30255:SF2">
    <property type="entry name" value="SINGLE-STRANDED-DNA-SPECIFIC EXONUCLEASE RECJ"/>
    <property type="match status" value="1"/>
</dbReference>
<dbReference type="InterPro" id="IPR001667">
    <property type="entry name" value="DDH_dom"/>
</dbReference>
<evidence type="ECO:0000256" key="3">
    <source>
        <dbReference type="ARBA" id="ARBA00022722"/>
    </source>
</evidence>
<dbReference type="Pfam" id="PF02272">
    <property type="entry name" value="DHHA1"/>
    <property type="match status" value="1"/>
</dbReference>
<evidence type="ECO:0000256" key="5">
    <source>
        <dbReference type="ARBA" id="ARBA00022839"/>
    </source>
</evidence>
<evidence type="ECO:0000256" key="1">
    <source>
        <dbReference type="ARBA" id="ARBA00005915"/>
    </source>
</evidence>
<proteinExistence type="inferred from homology"/>
<accession>A0ABX1T1M9</accession>
<evidence type="ECO:0000256" key="4">
    <source>
        <dbReference type="ARBA" id="ARBA00022801"/>
    </source>
</evidence>
<dbReference type="Pfam" id="PF01368">
    <property type="entry name" value="DHH"/>
    <property type="match status" value="1"/>
</dbReference>
<dbReference type="InterPro" id="IPR003156">
    <property type="entry name" value="DHHA1_dom"/>
</dbReference>
<dbReference type="Gene3D" id="3.10.310.30">
    <property type="match status" value="1"/>
</dbReference>
<dbReference type="PANTHER" id="PTHR30255">
    <property type="entry name" value="SINGLE-STRANDED-DNA-SPECIFIC EXONUCLEASE RECJ"/>
    <property type="match status" value="1"/>
</dbReference>
<keyword evidence="5 9" id="KW-0269">Exonuclease</keyword>
<feature type="domain" description="RecJ OB" evidence="8">
    <location>
        <begin position="453"/>
        <end position="561"/>
    </location>
</feature>
<organism evidence="9 10">
    <name type="scientific">Pelagibacter ubique</name>
    <dbReference type="NCBI Taxonomy" id="198252"/>
    <lineage>
        <taxon>Bacteria</taxon>
        <taxon>Pseudomonadati</taxon>
        <taxon>Pseudomonadota</taxon>
        <taxon>Alphaproteobacteria</taxon>
        <taxon>Candidatus Pelagibacterales</taxon>
        <taxon>Candidatus Pelagibacteraceae</taxon>
        <taxon>Candidatus Pelagibacter</taxon>
    </lineage>
</organism>
<protein>
    <recommendedName>
        <fullName evidence="2">Single-stranded-DNA-specific exonuclease RecJ</fullName>
    </recommendedName>
</protein>
<evidence type="ECO:0000259" key="8">
    <source>
        <dbReference type="Pfam" id="PF17768"/>
    </source>
</evidence>
<keyword evidence="4" id="KW-0378">Hydrolase</keyword>
<evidence type="ECO:0000259" key="7">
    <source>
        <dbReference type="Pfam" id="PF02272"/>
    </source>
</evidence>
<feature type="domain" description="DHHA1" evidence="7">
    <location>
        <begin position="347"/>
        <end position="438"/>
    </location>
</feature>
<comment type="caution">
    <text evidence="9">The sequence shown here is derived from an EMBL/GenBank/DDBJ whole genome shotgun (WGS) entry which is preliminary data.</text>
</comment>